<evidence type="ECO:0000313" key="2">
    <source>
        <dbReference type="EMBL" id="SDZ66824.1"/>
    </source>
</evidence>
<organism evidence="2 3">
    <name type="scientific">Asanoa ishikariensis</name>
    <dbReference type="NCBI Taxonomy" id="137265"/>
    <lineage>
        <taxon>Bacteria</taxon>
        <taxon>Bacillati</taxon>
        <taxon>Actinomycetota</taxon>
        <taxon>Actinomycetes</taxon>
        <taxon>Micromonosporales</taxon>
        <taxon>Micromonosporaceae</taxon>
        <taxon>Asanoa</taxon>
    </lineage>
</organism>
<evidence type="ECO:0000313" key="3">
    <source>
        <dbReference type="Proteomes" id="UP000199632"/>
    </source>
</evidence>
<dbReference type="AlphaFoldDB" id="A0A1H3UWK8"/>
<sequence length="63" mass="6812">MSKDQSRIKWLKRCATGACVEVGALNGQVLVRDSKDPAGPIVAFSCSAWSEFVTGLREGQLSR</sequence>
<reference evidence="3" key="1">
    <citation type="submission" date="2016-10" db="EMBL/GenBank/DDBJ databases">
        <authorList>
            <person name="Varghese N."/>
            <person name="Submissions S."/>
        </authorList>
    </citation>
    <scope>NUCLEOTIDE SEQUENCE [LARGE SCALE GENOMIC DNA]</scope>
    <source>
        <strain evidence="3">DSM 44718</strain>
    </source>
</reference>
<name>A0A1H3UWK8_9ACTN</name>
<protein>
    <recommendedName>
        <fullName evidence="1">DUF397 domain-containing protein</fullName>
    </recommendedName>
</protein>
<dbReference type="OrthoDB" id="3430276at2"/>
<feature type="domain" description="DUF397" evidence="1">
    <location>
        <begin position="16"/>
        <end position="57"/>
    </location>
</feature>
<dbReference type="Proteomes" id="UP000199632">
    <property type="component" value="Unassembled WGS sequence"/>
</dbReference>
<gene>
    <name evidence="2" type="ORF">SAMN05421684_8317</name>
</gene>
<dbReference type="RefSeq" id="WP_090804639.1">
    <property type="nucleotide sequence ID" value="NZ_BOND01000013.1"/>
</dbReference>
<dbReference type="EMBL" id="FNQB01000006">
    <property type="protein sequence ID" value="SDZ66824.1"/>
    <property type="molecule type" value="Genomic_DNA"/>
</dbReference>
<keyword evidence="3" id="KW-1185">Reference proteome</keyword>
<accession>A0A1H3UWK8</accession>
<evidence type="ECO:0000259" key="1">
    <source>
        <dbReference type="Pfam" id="PF04149"/>
    </source>
</evidence>
<proteinExistence type="predicted"/>
<dbReference type="InterPro" id="IPR007278">
    <property type="entry name" value="DUF397"/>
</dbReference>
<dbReference type="Pfam" id="PF04149">
    <property type="entry name" value="DUF397"/>
    <property type="match status" value="1"/>
</dbReference>